<keyword evidence="10" id="KW-0862">Zinc</keyword>
<dbReference type="GO" id="GO:0045815">
    <property type="term" value="P:transcription initiation-coupled chromatin remodeling"/>
    <property type="evidence" value="ECO:0007669"/>
    <property type="project" value="UniProtKB-ARBA"/>
</dbReference>
<organism evidence="20 21">
    <name type="scientific">Habropoda laboriosa</name>
    <dbReference type="NCBI Taxonomy" id="597456"/>
    <lineage>
        <taxon>Eukaryota</taxon>
        <taxon>Metazoa</taxon>
        <taxon>Ecdysozoa</taxon>
        <taxon>Arthropoda</taxon>
        <taxon>Hexapoda</taxon>
        <taxon>Insecta</taxon>
        <taxon>Pterygota</taxon>
        <taxon>Neoptera</taxon>
        <taxon>Endopterygota</taxon>
        <taxon>Hymenoptera</taxon>
        <taxon>Apocrita</taxon>
        <taxon>Aculeata</taxon>
        <taxon>Apoidea</taxon>
        <taxon>Anthophila</taxon>
        <taxon>Apidae</taxon>
        <taxon>Habropoda</taxon>
    </lineage>
</organism>
<dbReference type="InterPro" id="IPR002717">
    <property type="entry name" value="HAT_MYST-type"/>
</dbReference>
<evidence type="ECO:0000256" key="2">
    <source>
        <dbReference type="ARBA" id="ARBA00004514"/>
    </source>
</evidence>
<dbReference type="OrthoDB" id="787137at2759"/>
<dbReference type="GO" id="GO:0036409">
    <property type="term" value="C:histone H3-K14 acetyltransferase complex"/>
    <property type="evidence" value="ECO:0007669"/>
    <property type="project" value="TreeGrafter"/>
</dbReference>
<evidence type="ECO:0000256" key="10">
    <source>
        <dbReference type="ARBA" id="ARBA00022833"/>
    </source>
</evidence>
<evidence type="ECO:0000256" key="13">
    <source>
        <dbReference type="ARBA" id="ARBA00023015"/>
    </source>
</evidence>
<keyword evidence="13" id="KW-0805">Transcription regulation</keyword>
<protein>
    <recommendedName>
        <fullName evidence="17">Histone acetyltransferase</fullName>
        <ecNumber evidence="17">2.3.1.48</ecNumber>
    </recommendedName>
</protein>
<accession>A0A0L7RDJ3</accession>
<keyword evidence="6 20" id="KW-0808">Transferase</keyword>
<dbReference type="Proteomes" id="UP000053825">
    <property type="component" value="Unassembled WGS sequence"/>
</dbReference>
<keyword evidence="11" id="KW-0156">Chromatin regulator</keyword>
<feature type="compositionally biased region" description="Basic residues" evidence="18">
    <location>
        <begin position="363"/>
        <end position="375"/>
    </location>
</feature>
<dbReference type="InterPro" id="IPR050603">
    <property type="entry name" value="MYST_HAT"/>
</dbReference>
<feature type="region of interest" description="Disordered" evidence="18">
    <location>
        <begin position="415"/>
        <end position="483"/>
    </location>
</feature>
<evidence type="ECO:0000256" key="7">
    <source>
        <dbReference type="ARBA" id="ARBA00022705"/>
    </source>
</evidence>
<dbReference type="InterPro" id="IPR036060">
    <property type="entry name" value="Znf_C2H2C_sf"/>
</dbReference>
<dbReference type="EMBL" id="KQ414613">
    <property type="protein sequence ID" value="KOC69057.1"/>
    <property type="molecule type" value="Genomic_DNA"/>
</dbReference>
<dbReference type="PANTHER" id="PTHR10615">
    <property type="entry name" value="HISTONE ACETYLTRANSFERASE"/>
    <property type="match status" value="1"/>
</dbReference>
<feature type="compositionally biased region" description="Low complexity" evidence="18">
    <location>
        <begin position="9"/>
        <end position="46"/>
    </location>
</feature>
<keyword evidence="12" id="KW-0007">Acetylation</keyword>
<keyword evidence="8" id="KW-0479">Metal-binding</keyword>
<comment type="subcellular location">
    <subcellularLocation>
        <location evidence="3">Chromosome</location>
        <location evidence="3">Centromere</location>
    </subcellularLocation>
    <subcellularLocation>
        <location evidence="2">Cytoplasm</location>
        <location evidence="2">Cytosol</location>
    </subcellularLocation>
    <subcellularLocation>
        <location evidence="1 17">Nucleus</location>
    </subcellularLocation>
</comment>
<feature type="compositionally biased region" description="Low complexity" evidence="18">
    <location>
        <begin position="119"/>
        <end position="130"/>
    </location>
</feature>
<gene>
    <name evidence="20" type="ORF">WH47_09614</name>
</gene>
<feature type="region of interest" description="Disordered" evidence="18">
    <location>
        <begin position="682"/>
        <end position="733"/>
    </location>
</feature>
<evidence type="ECO:0000256" key="17">
    <source>
        <dbReference type="RuleBase" id="RU361211"/>
    </source>
</evidence>
<dbReference type="Gene3D" id="1.10.10.10">
    <property type="entry name" value="Winged helix-like DNA-binding domain superfamily/Winged helix DNA-binding domain"/>
    <property type="match status" value="1"/>
</dbReference>
<dbReference type="GO" id="GO:0000775">
    <property type="term" value="C:chromosome, centromeric region"/>
    <property type="evidence" value="ECO:0007669"/>
    <property type="project" value="UniProtKB-SubCell"/>
</dbReference>
<dbReference type="Gene3D" id="3.40.630.30">
    <property type="match status" value="2"/>
</dbReference>
<feature type="compositionally biased region" description="Polar residues" evidence="18">
    <location>
        <begin position="435"/>
        <end position="458"/>
    </location>
</feature>
<dbReference type="Gene3D" id="3.30.60.60">
    <property type="entry name" value="N-acetyl transferase-like"/>
    <property type="match status" value="1"/>
</dbReference>
<evidence type="ECO:0000256" key="9">
    <source>
        <dbReference type="ARBA" id="ARBA00022771"/>
    </source>
</evidence>
<dbReference type="STRING" id="597456.A0A0L7RDJ3"/>
<dbReference type="FunFam" id="3.30.60.60:FF:000001">
    <property type="entry name" value="Histone acetyltransferase"/>
    <property type="match status" value="1"/>
</dbReference>
<dbReference type="SUPFAM" id="SSF55729">
    <property type="entry name" value="Acyl-CoA N-acyltransferases (Nat)"/>
    <property type="match status" value="2"/>
</dbReference>
<keyword evidence="9" id="KW-0863">Zinc-finger</keyword>
<dbReference type="Pfam" id="PF17772">
    <property type="entry name" value="zf-MYST"/>
    <property type="match status" value="1"/>
</dbReference>
<evidence type="ECO:0000256" key="8">
    <source>
        <dbReference type="ARBA" id="ARBA00022723"/>
    </source>
</evidence>
<keyword evidence="5" id="KW-0963">Cytoplasm</keyword>
<evidence type="ECO:0000256" key="6">
    <source>
        <dbReference type="ARBA" id="ARBA00022679"/>
    </source>
</evidence>
<evidence type="ECO:0000256" key="15">
    <source>
        <dbReference type="ARBA" id="ARBA00023242"/>
    </source>
</evidence>
<evidence type="ECO:0000259" key="19">
    <source>
        <dbReference type="PROSITE" id="PS51726"/>
    </source>
</evidence>
<dbReference type="InterPro" id="IPR036388">
    <property type="entry name" value="WH-like_DNA-bd_sf"/>
</dbReference>
<evidence type="ECO:0000256" key="4">
    <source>
        <dbReference type="ARBA" id="ARBA00010107"/>
    </source>
</evidence>
<feature type="compositionally biased region" description="Polar residues" evidence="18">
    <location>
        <begin position="194"/>
        <end position="229"/>
    </location>
</feature>
<dbReference type="GO" id="GO:0005829">
    <property type="term" value="C:cytosol"/>
    <property type="evidence" value="ECO:0007669"/>
    <property type="project" value="UniProtKB-SubCell"/>
</dbReference>
<feature type="region of interest" description="Disordered" evidence="18">
    <location>
        <begin position="1"/>
        <end position="397"/>
    </location>
</feature>
<proteinExistence type="inferred from homology"/>
<feature type="domain" description="MYST-type HAT" evidence="19">
    <location>
        <begin position="887"/>
        <end position="1278"/>
    </location>
</feature>
<comment type="catalytic activity">
    <reaction evidence="17">
        <text>L-lysyl-[protein] + acetyl-CoA = N(6)-acetyl-L-lysyl-[protein] + CoA + H(+)</text>
        <dbReference type="Rhea" id="RHEA:45948"/>
        <dbReference type="Rhea" id="RHEA-COMP:9752"/>
        <dbReference type="Rhea" id="RHEA-COMP:10731"/>
        <dbReference type="ChEBI" id="CHEBI:15378"/>
        <dbReference type="ChEBI" id="CHEBI:29969"/>
        <dbReference type="ChEBI" id="CHEBI:57287"/>
        <dbReference type="ChEBI" id="CHEBI:57288"/>
        <dbReference type="ChEBI" id="CHEBI:61930"/>
        <dbReference type="EC" id="2.3.1.48"/>
    </reaction>
</comment>
<evidence type="ECO:0000256" key="18">
    <source>
        <dbReference type="SAM" id="MobiDB-lite"/>
    </source>
</evidence>
<dbReference type="GO" id="GO:0006357">
    <property type="term" value="P:regulation of transcription by RNA polymerase II"/>
    <property type="evidence" value="ECO:0007669"/>
    <property type="project" value="TreeGrafter"/>
</dbReference>
<feature type="compositionally biased region" description="Low complexity" evidence="18">
    <location>
        <begin position="249"/>
        <end position="289"/>
    </location>
</feature>
<dbReference type="Pfam" id="PF01853">
    <property type="entry name" value="MOZ_SAS"/>
    <property type="match status" value="2"/>
</dbReference>
<dbReference type="Gene3D" id="4.10.320.30">
    <property type="match status" value="2"/>
</dbReference>
<feature type="compositionally biased region" description="Polar residues" evidence="18">
    <location>
        <begin position="142"/>
        <end position="168"/>
    </location>
</feature>
<feature type="region of interest" description="Disordered" evidence="18">
    <location>
        <begin position="560"/>
        <end position="593"/>
    </location>
</feature>
<dbReference type="GO" id="GO:0006260">
    <property type="term" value="P:DNA replication"/>
    <property type="evidence" value="ECO:0007669"/>
    <property type="project" value="UniProtKB-KW"/>
</dbReference>
<evidence type="ECO:0000256" key="1">
    <source>
        <dbReference type="ARBA" id="ARBA00004123"/>
    </source>
</evidence>
<dbReference type="FunFam" id="1.10.10.10:FF:000092">
    <property type="entry name" value="Histone acetyltransferase"/>
    <property type="match status" value="1"/>
</dbReference>
<dbReference type="GO" id="GO:0008270">
    <property type="term" value="F:zinc ion binding"/>
    <property type="evidence" value="ECO:0007669"/>
    <property type="project" value="UniProtKB-KW"/>
</dbReference>
<evidence type="ECO:0000256" key="11">
    <source>
        <dbReference type="ARBA" id="ARBA00022853"/>
    </source>
</evidence>
<name>A0A0L7RDJ3_9HYME</name>
<keyword evidence="21" id="KW-1185">Reference proteome</keyword>
<dbReference type="PANTHER" id="PTHR10615:SF161">
    <property type="entry name" value="HISTONE ACETYLTRANSFERASE KAT7"/>
    <property type="match status" value="1"/>
</dbReference>
<dbReference type="GO" id="GO:0010485">
    <property type="term" value="F:histone H4 acetyltransferase activity"/>
    <property type="evidence" value="ECO:0007669"/>
    <property type="project" value="TreeGrafter"/>
</dbReference>
<evidence type="ECO:0000313" key="20">
    <source>
        <dbReference type="EMBL" id="KOC69057.1"/>
    </source>
</evidence>
<evidence type="ECO:0000256" key="16">
    <source>
        <dbReference type="ARBA" id="ARBA00023328"/>
    </source>
</evidence>
<dbReference type="InterPro" id="IPR040706">
    <property type="entry name" value="Zf-MYST"/>
</dbReference>
<evidence type="ECO:0000313" key="21">
    <source>
        <dbReference type="Proteomes" id="UP000053825"/>
    </source>
</evidence>
<feature type="compositionally biased region" description="Polar residues" evidence="18">
    <location>
        <begin position="300"/>
        <end position="309"/>
    </location>
</feature>
<dbReference type="GO" id="GO:0010484">
    <property type="term" value="F:histone H3 acetyltransferase activity"/>
    <property type="evidence" value="ECO:0007669"/>
    <property type="project" value="TreeGrafter"/>
</dbReference>
<evidence type="ECO:0000256" key="5">
    <source>
        <dbReference type="ARBA" id="ARBA00022490"/>
    </source>
</evidence>
<dbReference type="PROSITE" id="PS51802">
    <property type="entry name" value="ZF_CCHHC"/>
    <property type="match status" value="2"/>
</dbReference>
<dbReference type="EC" id="2.3.1.48" evidence="17"/>
<dbReference type="GO" id="GO:0003682">
    <property type="term" value="F:chromatin binding"/>
    <property type="evidence" value="ECO:0007669"/>
    <property type="project" value="TreeGrafter"/>
</dbReference>
<keyword evidence="16" id="KW-0137">Centromere</keyword>
<evidence type="ECO:0000256" key="14">
    <source>
        <dbReference type="ARBA" id="ARBA00023163"/>
    </source>
</evidence>
<dbReference type="PROSITE" id="PS51726">
    <property type="entry name" value="MYST_HAT"/>
    <property type="match status" value="1"/>
</dbReference>
<evidence type="ECO:0000256" key="12">
    <source>
        <dbReference type="ARBA" id="ARBA00022990"/>
    </source>
</evidence>
<dbReference type="Pfam" id="PF01530">
    <property type="entry name" value="zf-C2HC"/>
    <property type="match status" value="2"/>
</dbReference>
<feature type="compositionally biased region" description="Polar residues" evidence="18">
    <location>
        <begin position="698"/>
        <end position="721"/>
    </location>
</feature>
<dbReference type="SUPFAM" id="SSF103637">
    <property type="entry name" value="CCHHC domain"/>
    <property type="match status" value="2"/>
</dbReference>
<feature type="region of interest" description="Disordered" evidence="18">
    <location>
        <begin position="823"/>
        <end position="850"/>
    </location>
</feature>
<keyword evidence="7" id="KW-0235">DNA replication</keyword>
<dbReference type="GO" id="GO:1902035">
    <property type="term" value="P:positive regulation of hematopoietic stem cell proliferation"/>
    <property type="evidence" value="ECO:0007669"/>
    <property type="project" value="UniProtKB-ARBA"/>
</dbReference>
<keyword evidence="15 17" id="KW-0539">Nucleus</keyword>
<comment type="similarity">
    <text evidence="4 17">Belongs to the MYST (SAS/MOZ) family.</text>
</comment>
<dbReference type="FunFam" id="3.40.630.30:FF:000001">
    <property type="entry name" value="Histone acetyltransferase"/>
    <property type="match status" value="1"/>
</dbReference>
<sequence length="1289" mass="142516">MTPKRKTTSSESTSTTSSGSSSSSSSSSGSESSSSDSENSSSSANSKKVSDTERAKKKTPFPANRHGKSKADTVVAPSAENKNKERIPPKSRPVVYSSESEESPSKVKPTAKRKPPAKPKATATVAPVVKQQRPPVKALIASGQQKNTPNSKPLANKPNKPSTSTNANGKGPDKSAKATSEPVQKKLKKKSIFSPENSSESDSGIPTKTSTVKPANNSVKYTKNQQPKSKPNETKQKTITPNRPSLLAKSVQSQKSDSSASSKSCSAGSGSSGSTDSSTDSESSESVASPQPQIKRKDTQPTTAISATINAPPKRPSAAVAPVKPQKCTKRQGAIKSEDEGDASASEKEMDEPGETGTAKATAKGKRKLQTRKGSKLLQLQAKAASDSESDTGTETVACKRILQIPLIRCDLSRVAESKRSTSKSPVKRAGPSTAARQSSGTNRLPQNSGTSNVTSGRSGQGNYGRTRVTKERECPLAPTCDSRGHLSGKLDSHFTLESCPLYHNTTQQACVEFYKERKKREEERKKAVACLAKKSPKGMHQTTEQRNYQLKVREMRNKWKGNAGDGNESDSSSELQGNEKDRQPRLTNLTPEYQPVTRNLTQVRMYCSNNMSMLKNEAGREFSAGGGFRTLCCLLNTKKQYLRFWMDGLDIYMARTETVACKRILQIPLIRCDLSRVAESKRSTSKSPVKRAGPSTAARQSSGTNRLPQNSGTSNVTSGRSGQGNYGRTRVTKERECPLAPTCDSRGHLSGKLDSHFTLESCPLYHNTTQQACVEFYKERKKREEERKKAVACLAKKSPKGMHQTTEQRNYQLKVREMRNKWKGNAGDGNESDSSSELQGNEKDRQPRLTNLTPEYDLKLFMEAQAIASEKIEKELKELDYDGEGRNGGGTRVIEMGKWEMEVWYQSPYPEEFSRAPKLYLCEYCLRYAKSRQVLRRHREKCLWRHPPGHEVYRKDKIGVWEVDGKRYKQYCQNLCLLAKFFLDHKTLYYDVEPFLFYVMTIGDVEGCHTVGYFSKEKNSFLNYNVSCILTLPPYQRQGYGRLLIDFRDAADRETLYSVLAAAAAAALPLELGWLVAAVVVVVVMVAVVEPPVVGRIAVVVVTDSGEQQRGLEWNGPVLVGSPPQILCKNRLASLLLLTPLHRHLALSSSSSTSFSSSSFFSPCYLLTRVEKKIGSPEKPLSDLGLISYRSYWKDVLLQYLCNFGGKELSVKDISKEMAIDSYDIVSTLQALGMMKYWKGKHIILKKQDVIDDYKERVKRRGPVYKEIDPECLKWNPFQPPKTPSASN</sequence>
<dbReference type="InterPro" id="IPR016181">
    <property type="entry name" value="Acyl_CoA_acyltransferase"/>
</dbReference>
<reference evidence="20 21" key="1">
    <citation type="submission" date="2015-07" db="EMBL/GenBank/DDBJ databases">
        <title>The genome of Habropoda laboriosa.</title>
        <authorList>
            <person name="Pan H."/>
            <person name="Kapheim K."/>
        </authorList>
    </citation>
    <scope>NUCLEOTIDE SEQUENCE [LARGE SCALE GENOMIC DNA]</scope>
    <source>
        <strain evidence="20">0110345459</strain>
    </source>
</reference>
<dbReference type="GO" id="GO:0003712">
    <property type="term" value="F:transcription coregulator activity"/>
    <property type="evidence" value="ECO:0007669"/>
    <property type="project" value="TreeGrafter"/>
</dbReference>
<keyword evidence="14" id="KW-0804">Transcription</keyword>
<evidence type="ECO:0000256" key="3">
    <source>
        <dbReference type="ARBA" id="ARBA00004584"/>
    </source>
</evidence>
<dbReference type="InterPro" id="IPR002515">
    <property type="entry name" value="Znf_C2H2C"/>
</dbReference>